<dbReference type="AlphaFoldDB" id="A0AA88HU15"/>
<evidence type="ECO:0000313" key="2">
    <source>
        <dbReference type="EMBL" id="KAK2716164.1"/>
    </source>
</evidence>
<dbReference type="Proteomes" id="UP001187531">
    <property type="component" value="Unassembled WGS sequence"/>
</dbReference>
<evidence type="ECO:0000313" key="3">
    <source>
        <dbReference type="Proteomes" id="UP001187531"/>
    </source>
</evidence>
<accession>A0AA88HU15</accession>
<proteinExistence type="predicted"/>
<feature type="region of interest" description="Disordered" evidence="1">
    <location>
        <begin position="1"/>
        <end position="25"/>
    </location>
</feature>
<evidence type="ECO:0000256" key="1">
    <source>
        <dbReference type="SAM" id="MobiDB-lite"/>
    </source>
</evidence>
<reference evidence="2" key="1">
    <citation type="submission" date="2023-07" db="EMBL/GenBank/DDBJ databases">
        <title>Chromosome-level genome assembly of Artemia franciscana.</title>
        <authorList>
            <person name="Jo E."/>
        </authorList>
    </citation>
    <scope>NUCLEOTIDE SEQUENCE</scope>
    <source>
        <tissue evidence="2">Whole body</tissue>
    </source>
</reference>
<keyword evidence="3" id="KW-1185">Reference proteome</keyword>
<feature type="compositionally biased region" description="Basic and acidic residues" evidence="1">
    <location>
        <begin position="13"/>
        <end position="25"/>
    </location>
</feature>
<comment type="caution">
    <text evidence="2">The sequence shown here is derived from an EMBL/GenBank/DDBJ whole genome shotgun (WGS) entry which is preliminary data.</text>
</comment>
<gene>
    <name evidence="2" type="ORF">QYM36_010666</name>
</gene>
<feature type="compositionally biased region" description="Low complexity" evidence="1">
    <location>
        <begin position="339"/>
        <end position="349"/>
    </location>
</feature>
<organism evidence="2 3">
    <name type="scientific">Artemia franciscana</name>
    <name type="common">Brine shrimp</name>
    <name type="synonym">Artemia sanfranciscana</name>
    <dbReference type="NCBI Taxonomy" id="6661"/>
    <lineage>
        <taxon>Eukaryota</taxon>
        <taxon>Metazoa</taxon>
        <taxon>Ecdysozoa</taxon>
        <taxon>Arthropoda</taxon>
        <taxon>Crustacea</taxon>
        <taxon>Branchiopoda</taxon>
        <taxon>Anostraca</taxon>
        <taxon>Artemiidae</taxon>
        <taxon>Artemia</taxon>
    </lineage>
</organism>
<sequence>MLKCTSEIATEDLTEKDKPTKKETYSDVEVDEKTLFTLHVSPINMIVDDLDYSRNTKEECKEKGEQKTELPSKRTTRSRSCKEEFVELDLNAPPNVLRSKVCRRDKAGRDLDLCEANRKAGFRGFLGSGDSADFPVSKASLMSMPEAEVSGSNLHLNKREEISSSKVFQHTDGPSLLVDNLPFSDTKACRHLKDDKFPMQMTLFPGIIEIPLEQLPSFNLVDPRNLHSKKTFEYEYFSPKRLRNIFLPVENPTPKKLLYGRTRQSPAFYRDPHALHGSQMNDIPSVLREDNPKELQSVVQRDFQEHIMIKKDKAFSEDLDPETSRRLYIDYDSHGNESLVSKNKTVSSKSKSRESAESTKPLMASTPFRTSVSKKKGNSIKVNKTSSSLISNGGSYVTVYQKKVASKRKNAPPSSSTSKVNLNVNWTCDRLVQPSFKVVDIRGAEVESSAQNLHSQGDFRIPKRNCNFINKTNYNCVHSKKYKISQGSSSKVDLEECKSKANHTELIQNVKHTVESSETCINGMSLPSPLRKILSRLSSRDVVVESFLPKRRH</sequence>
<protein>
    <submittedName>
        <fullName evidence="2">Uncharacterized protein</fullName>
    </submittedName>
</protein>
<feature type="region of interest" description="Disordered" evidence="1">
    <location>
        <begin position="339"/>
        <end position="380"/>
    </location>
</feature>
<name>A0AA88HU15_ARTSF</name>
<dbReference type="EMBL" id="JAVRJZ010000012">
    <property type="protein sequence ID" value="KAK2716164.1"/>
    <property type="molecule type" value="Genomic_DNA"/>
</dbReference>